<dbReference type="Proteomes" id="UP000289738">
    <property type="component" value="Chromosome A07"/>
</dbReference>
<comment type="caution">
    <text evidence="2">The sequence shown here is derived from an EMBL/GenBank/DDBJ whole genome shotgun (WGS) entry which is preliminary data.</text>
</comment>
<sequence length="221" mass="25542">MYDHPWTSYTKIPTETRERWFQKWEFKFIWDTEHNLMIKNIYNHRAAKQLQEMMSDELEAHFRTNKGFKCRRLTNVTNKASPRSSKYMGGSATFKKTKSRLSKSLDHKVTLAETFEYTHTLKANNKRFAHKWSTAYYPSSGNDDPDSNTLVVDPDRVWRETTSEPHKNRPFGWGHFLPAASVPPHWRLYLSLPPSCRSRGSCQLEGGGAEAHTGASPTSSV</sequence>
<evidence type="ECO:0000313" key="3">
    <source>
        <dbReference type="Proteomes" id="UP000289738"/>
    </source>
</evidence>
<keyword evidence="3" id="KW-1185">Reference proteome</keyword>
<dbReference type="AlphaFoldDB" id="A0A445C7S7"/>
<evidence type="ECO:0000256" key="1">
    <source>
        <dbReference type="SAM" id="MobiDB-lite"/>
    </source>
</evidence>
<proteinExistence type="predicted"/>
<reference evidence="2 3" key="1">
    <citation type="submission" date="2019-01" db="EMBL/GenBank/DDBJ databases">
        <title>Sequencing of cultivated peanut Arachis hypogaea provides insights into genome evolution and oil improvement.</title>
        <authorList>
            <person name="Chen X."/>
        </authorList>
    </citation>
    <scope>NUCLEOTIDE SEQUENCE [LARGE SCALE GENOMIC DNA]</scope>
    <source>
        <strain evidence="3">cv. Fuhuasheng</strain>
        <tissue evidence="2">Leaves</tissue>
    </source>
</reference>
<accession>A0A445C7S7</accession>
<organism evidence="2 3">
    <name type="scientific">Arachis hypogaea</name>
    <name type="common">Peanut</name>
    <dbReference type="NCBI Taxonomy" id="3818"/>
    <lineage>
        <taxon>Eukaryota</taxon>
        <taxon>Viridiplantae</taxon>
        <taxon>Streptophyta</taxon>
        <taxon>Embryophyta</taxon>
        <taxon>Tracheophyta</taxon>
        <taxon>Spermatophyta</taxon>
        <taxon>Magnoliopsida</taxon>
        <taxon>eudicotyledons</taxon>
        <taxon>Gunneridae</taxon>
        <taxon>Pentapetalae</taxon>
        <taxon>rosids</taxon>
        <taxon>fabids</taxon>
        <taxon>Fabales</taxon>
        <taxon>Fabaceae</taxon>
        <taxon>Papilionoideae</taxon>
        <taxon>50 kb inversion clade</taxon>
        <taxon>dalbergioids sensu lato</taxon>
        <taxon>Dalbergieae</taxon>
        <taxon>Pterocarpus clade</taxon>
        <taxon>Arachis</taxon>
    </lineage>
</organism>
<protein>
    <submittedName>
        <fullName evidence="2">Uncharacterized protein</fullName>
    </submittedName>
</protein>
<feature type="region of interest" description="Disordered" evidence="1">
    <location>
        <begin position="200"/>
        <end position="221"/>
    </location>
</feature>
<evidence type="ECO:0000313" key="2">
    <source>
        <dbReference type="EMBL" id="RYR47017.1"/>
    </source>
</evidence>
<dbReference type="EMBL" id="SDMP01000007">
    <property type="protein sequence ID" value="RYR47017.1"/>
    <property type="molecule type" value="Genomic_DNA"/>
</dbReference>
<gene>
    <name evidence="2" type="ORF">Ahy_A07g032915</name>
</gene>
<name>A0A445C7S7_ARAHY</name>